<dbReference type="OrthoDB" id="8663148at2"/>
<evidence type="ECO:0000313" key="4">
    <source>
        <dbReference type="EMBL" id="SFR30178.1"/>
    </source>
</evidence>
<dbReference type="SUPFAM" id="SSF53850">
    <property type="entry name" value="Periplasmic binding protein-like II"/>
    <property type="match status" value="1"/>
</dbReference>
<keyword evidence="5" id="KW-1185">Reference proteome</keyword>
<evidence type="ECO:0000256" key="3">
    <source>
        <dbReference type="SAM" id="SignalP"/>
    </source>
</evidence>
<dbReference type="RefSeq" id="WP_093606528.1">
    <property type="nucleotide sequence ID" value="NZ_FOYL01000031.1"/>
</dbReference>
<name>A0A1I6FJW4_9PSEU</name>
<keyword evidence="3" id="KW-0732">Signal</keyword>
<evidence type="ECO:0000313" key="5">
    <source>
        <dbReference type="Proteomes" id="UP000198583"/>
    </source>
</evidence>
<dbReference type="STRING" id="84724.SAMN04488564_1317"/>
<dbReference type="InterPro" id="IPR050490">
    <property type="entry name" value="Bact_solute-bd_prot1"/>
</dbReference>
<keyword evidence="2" id="KW-0813">Transport</keyword>
<dbReference type="InterPro" id="IPR006059">
    <property type="entry name" value="SBP"/>
</dbReference>
<comment type="similarity">
    <text evidence="1">Belongs to the bacterial solute-binding protein 1 family.</text>
</comment>
<feature type="chain" id="PRO_5011636378" evidence="3">
    <location>
        <begin position="21"/>
        <end position="432"/>
    </location>
</feature>
<dbReference type="Pfam" id="PF13416">
    <property type="entry name" value="SBP_bac_8"/>
    <property type="match status" value="1"/>
</dbReference>
<proteinExistence type="inferred from homology"/>
<dbReference type="PROSITE" id="PS51257">
    <property type="entry name" value="PROKAR_LIPOPROTEIN"/>
    <property type="match status" value="1"/>
</dbReference>
<accession>A0A1I6FJW4</accession>
<evidence type="ECO:0000256" key="1">
    <source>
        <dbReference type="ARBA" id="ARBA00008520"/>
    </source>
</evidence>
<dbReference type="Gene3D" id="3.40.190.10">
    <property type="entry name" value="Periplasmic binding protein-like II"/>
    <property type="match status" value="2"/>
</dbReference>
<organism evidence="4 5">
    <name type="scientific">Lentzea waywayandensis</name>
    <dbReference type="NCBI Taxonomy" id="84724"/>
    <lineage>
        <taxon>Bacteria</taxon>
        <taxon>Bacillati</taxon>
        <taxon>Actinomycetota</taxon>
        <taxon>Actinomycetes</taxon>
        <taxon>Pseudonocardiales</taxon>
        <taxon>Pseudonocardiaceae</taxon>
        <taxon>Lentzea</taxon>
    </lineage>
</organism>
<dbReference type="AlphaFoldDB" id="A0A1I6FJW4"/>
<protein>
    <submittedName>
        <fullName evidence="4">Maltose-binding protein /trehalose-binding protein /sucrose-binding protein</fullName>
    </submittedName>
</protein>
<evidence type="ECO:0000256" key="2">
    <source>
        <dbReference type="ARBA" id="ARBA00022448"/>
    </source>
</evidence>
<reference evidence="5" key="1">
    <citation type="submission" date="2016-10" db="EMBL/GenBank/DDBJ databases">
        <authorList>
            <person name="Varghese N."/>
            <person name="Submissions S."/>
        </authorList>
    </citation>
    <scope>NUCLEOTIDE SEQUENCE [LARGE SCALE GENOMIC DNA]</scope>
    <source>
        <strain evidence="5">DSM 44232</strain>
    </source>
</reference>
<dbReference type="PANTHER" id="PTHR43649">
    <property type="entry name" value="ARABINOSE-BINDING PROTEIN-RELATED"/>
    <property type="match status" value="1"/>
</dbReference>
<sequence length="432" mass="45884">MRFRAIVSGLALIFATAACDQVSMSGEDTLRNQTVDVIGSWEGLEETRFEKVLDAYTAKTGVKVRYTGAGADLPALVQTRIAGGVPPGVALVPQPGLAAQLAKSGAIKPVSAAVEQTVARNYAPVWRKLGSVGGTLYGVYFKVSHKSTVWYSRRAFEVVSPAIEPPRTWQHLLSVSQALVAKGKPALSIAGADAWTLTDWFENVYLRVAGSENYDKLANHEIPWTDPTVRTALEELAELFGVQGVVEGGTASALRTDFATSVANVFGDPAKAAMVFEGDFVAGVIDSTTNAFVGGDAALFPFPSINGGAPAVVAGGDMAVQFKDDKATNELMNFLASPESGAVWAGEGGFVSANKNIKANAYADDITRELVRQIIDIGDGIRFDLSDFAPPAFGGTKGAGMLKHMQDFLADPTKIENIVQRLEFDAVRAYAR</sequence>
<feature type="signal peptide" evidence="3">
    <location>
        <begin position="1"/>
        <end position="20"/>
    </location>
</feature>
<dbReference type="PANTHER" id="PTHR43649:SF29">
    <property type="entry name" value="OSMOPROTECTIVE COMPOUNDS-BINDING PROTEIN GGTB"/>
    <property type="match status" value="1"/>
</dbReference>
<dbReference type="Proteomes" id="UP000198583">
    <property type="component" value="Unassembled WGS sequence"/>
</dbReference>
<dbReference type="EMBL" id="FOYL01000031">
    <property type="protein sequence ID" value="SFR30178.1"/>
    <property type="molecule type" value="Genomic_DNA"/>
</dbReference>
<gene>
    <name evidence="4" type="ORF">SAMN04488564_1317</name>
</gene>